<dbReference type="GO" id="GO:0004630">
    <property type="term" value="F:phospholipase D activity"/>
    <property type="evidence" value="ECO:0007669"/>
    <property type="project" value="UniProtKB-EC"/>
</dbReference>
<dbReference type="InterPro" id="IPR001736">
    <property type="entry name" value="PLipase_D/transphosphatidylase"/>
</dbReference>
<dbReference type="PANTHER" id="PTHR18896">
    <property type="entry name" value="PHOSPHOLIPASE D"/>
    <property type="match status" value="1"/>
</dbReference>
<dbReference type="AlphaFoldDB" id="A0A4R2T3L6"/>
<evidence type="ECO:0000256" key="4">
    <source>
        <dbReference type="ARBA" id="ARBA00023098"/>
    </source>
</evidence>
<keyword evidence="7" id="KW-1185">Reference proteome</keyword>
<evidence type="ECO:0000313" key="6">
    <source>
        <dbReference type="EMBL" id="TCP96051.1"/>
    </source>
</evidence>
<sequence length="431" mass="49710">MLDNYWDDSEHSLNTRAPHLGKNCVTPMQDVSSIVTGQVLWDINYNFCQSWDRQNNTQWGTDNIETDLMEQRKRFVRTDYQPNTKLGAEGKLLMAQIVRTYDDPDVEDIMQVYLKNIKQTTSYIYTENQYFRFPPLVSAFIEHWERMRGAGREGPIHWFAITNSSDAGIGKGTKTTNDMLRLLGRQDVMPNVAKAVREEELKWQLKILDIQETKVRNDALNYIPAAKPLLNQNLKTVEEQRQWVRQEMTRIEALKTENADTADTADDNDETKETNLTRELGYELSDNPGIKAHICTLMPKDKTGKYVHTYKKQGKDEPAEVYVHSKVTIMDDVFTFIGSANLNTRSMQLDTELGILTECHESTQALRKRLWGLHTGNNPAANPDKMHDYQVAAKAFSSWQEIININKKIANSYNCALREFLRTDPDISRMD</sequence>
<name>A0A4R2T3L6_9PAST</name>
<keyword evidence="3" id="KW-0378">Hydrolase</keyword>
<keyword evidence="4" id="KW-0443">Lipid metabolism</keyword>
<dbReference type="PANTHER" id="PTHR18896:SF76">
    <property type="entry name" value="PHOSPHOLIPASE"/>
    <property type="match status" value="1"/>
</dbReference>
<proteinExistence type="predicted"/>
<feature type="domain" description="PLD phosphodiesterase" evidence="5">
    <location>
        <begin position="319"/>
        <end position="346"/>
    </location>
</feature>
<dbReference type="InterPro" id="IPR015679">
    <property type="entry name" value="PLipase_D_fam"/>
</dbReference>
<reference evidence="6 7" key="1">
    <citation type="submission" date="2019-03" db="EMBL/GenBank/DDBJ databases">
        <title>Genomic Encyclopedia of Type Strains, Phase IV (KMG-IV): sequencing the most valuable type-strain genomes for metagenomic binning, comparative biology and taxonomic classification.</title>
        <authorList>
            <person name="Goeker M."/>
        </authorList>
    </citation>
    <scope>NUCLEOTIDE SEQUENCE [LARGE SCALE GENOMIC DNA]</scope>
    <source>
        <strain evidence="6 7">DSM 28404</strain>
    </source>
</reference>
<dbReference type="InterPro" id="IPR025202">
    <property type="entry name" value="PLD-like_dom"/>
</dbReference>
<organism evidence="6 7">
    <name type="scientific">Cricetibacter osteomyelitidis</name>
    <dbReference type="NCBI Taxonomy" id="1521931"/>
    <lineage>
        <taxon>Bacteria</taxon>
        <taxon>Pseudomonadati</taxon>
        <taxon>Pseudomonadota</taxon>
        <taxon>Gammaproteobacteria</taxon>
        <taxon>Pasteurellales</taxon>
        <taxon>Pasteurellaceae</taxon>
        <taxon>Cricetibacter</taxon>
    </lineage>
</organism>
<evidence type="ECO:0000256" key="1">
    <source>
        <dbReference type="ARBA" id="ARBA00000798"/>
    </source>
</evidence>
<dbReference type="Proteomes" id="UP000295763">
    <property type="component" value="Unassembled WGS sequence"/>
</dbReference>
<comment type="caution">
    <text evidence="6">The sequence shown here is derived from an EMBL/GenBank/DDBJ whole genome shotgun (WGS) entry which is preliminary data.</text>
</comment>
<comment type="catalytic activity">
    <reaction evidence="1">
        <text>a 1,2-diacyl-sn-glycero-3-phosphocholine + H2O = a 1,2-diacyl-sn-glycero-3-phosphate + choline + H(+)</text>
        <dbReference type="Rhea" id="RHEA:14445"/>
        <dbReference type="ChEBI" id="CHEBI:15354"/>
        <dbReference type="ChEBI" id="CHEBI:15377"/>
        <dbReference type="ChEBI" id="CHEBI:15378"/>
        <dbReference type="ChEBI" id="CHEBI:57643"/>
        <dbReference type="ChEBI" id="CHEBI:58608"/>
        <dbReference type="EC" id="3.1.4.4"/>
    </reaction>
</comment>
<evidence type="ECO:0000259" key="5">
    <source>
        <dbReference type="PROSITE" id="PS50035"/>
    </source>
</evidence>
<gene>
    <name evidence="6" type="ORF">EDC44_106118</name>
</gene>
<keyword evidence="2" id="KW-0677">Repeat</keyword>
<dbReference type="SUPFAM" id="SSF56024">
    <property type="entry name" value="Phospholipase D/nuclease"/>
    <property type="match status" value="1"/>
</dbReference>
<dbReference type="OrthoDB" id="8828485at2"/>
<protein>
    <submittedName>
        <fullName evidence="6">Phospholipase D-like protein</fullName>
    </submittedName>
</protein>
<dbReference type="PROSITE" id="PS50035">
    <property type="entry name" value="PLD"/>
    <property type="match status" value="1"/>
</dbReference>
<dbReference type="EMBL" id="SLYB01000006">
    <property type="protein sequence ID" value="TCP96051.1"/>
    <property type="molecule type" value="Genomic_DNA"/>
</dbReference>
<dbReference type="Pfam" id="PF13091">
    <property type="entry name" value="PLDc_2"/>
    <property type="match status" value="1"/>
</dbReference>
<evidence type="ECO:0000313" key="7">
    <source>
        <dbReference type="Proteomes" id="UP000295763"/>
    </source>
</evidence>
<evidence type="ECO:0000256" key="3">
    <source>
        <dbReference type="ARBA" id="ARBA00022801"/>
    </source>
</evidence>
<dbReference type="GO" id="GO:0009395">
    <property type="term" value="P:phospholipid catabolic process"/>
    <property type="evidence" value="ECO:0007669"/>
    <property type="project" value="TreeGrafter"/>
</dbReference>
<dbReference type="Gene3D" id="3.30.870.10">
    <property type="entry name" value="Endonuclease Chain A"/>
    <property type="match status" value="1"/>
</dbReference>
<accession>A0A4R2T3L6</accession>
<evidence type="ECO:0000256" key="2">
    <source>
        <dbReference type="ARBA" id="ARBA00022737"/>
    </source>
</evidence>